<evidence type="ECO:0000256" key="1">
    <source>
        <dbReference type="SAM" id="MobiDB-lite"/>
    </source>
</evidence>
<evidence type="ECO:0000313" key="2">
    <source>
        <dbReference type="EMBL" id="CAE7485133.1"/>
    </source>
</evidence>
<name>A0A812SQM5_9DINO</name>
<protein>
    <submittedName>
        <fullName evidence="2">Uncharacterized protein</fullName>
    </submittedName>
</protein>
<organism evidence="2 3">
    <name type="scientific">Symbiodinium necroappetens</name>
    <dbReference type="NCBI Taxonomy" id="1628268"/>
    <lineage>
        <taxon>Eukaryota</taxon>
        <taxon>Sar</taxon>
        <taxon>Alveolata</taxon>
        <taxon>Dinophyceae</taxon>
        <taxon>Suessiales</taxon>
        <taxon>Symbiodiniaceae</taxon>
        <taxon>Symbiodinium</taxon>
    </lineage>
</organism>
<keyword evidence="3" id="KW-1185">Reference proteome</keyword>
<dbReference type="Proteomes" id="UP000601435">
    <property type="component" value="Unassembled WGS sequence"/>
</dbReference>
<feature type="compositionally biased region" description="Low complexity" evidence="1">
    <location>
        <begin position="38"/>
        <end position="55"/>
    </location>
</feature>
<reference evidence="2" key="1">
    <citation type="submission" date="2021-02" db="EMBL/GenBank/DDBJ databases">
        <authorList>
            <person name="Dougan E. K."/>
            <person name="Rhodes N."/>
            <person name="Thang M."/>
            <person name="Chan C."/>
        </authorList>
    </citation>
    <scope>NUCLEOTIDE SEQUENCE</scope>
</reference>
<sequence length="116" mass="12642">MAVAACLARFREDYDRRARGVAQAADQKRPRFKGYENGTSRGAARVRRSGASPRSNTRQYLRGTLGASSLQSCHVSGTLDARFEGVKSDANPSHESGQSSQIAFKSRAWIPDLSPI</sequence>
<accession>A0A812SQM5</accession>
<dbReference type="EMBL" id="CAJNJA010021995">
    <property type="protein sequence ID" value="CAE7485133.1"/>
    <property type="molecule type" value="Genomic_DNA"/>
</dbReference>
<gene>
    <name evidence="2" type="ORF">SNEC2469_LOCUS13768</name>
</gene>
<feature type="region of interest" description="Disordered" evidence="1">
    <location>
        <begin position="20"/>
        <end position="58"/>
    </location>
</feature>
<dbReference type="AlphaFoldDB" id="A0A812SQM5"/>
<evidence type="ECO:0000313" key="3">
    <source>
        <dbReference type="Proteomes" id="UP000601435"/>
    </source>
</evidence>
<comment type="caution">
    <text evidence="2">The sequence shown here is derived from an EMBL/GenBank/DDBJ whole genome shotgun (WGS) entry which is preliminary data.</text>
</comment>
<proteinExistence type="predicted"/>